<accession>A0A1N7SIZ4</accession>
<comment type="caution">
    <text evidence="1">The sequence shown here is derived from an EMBL/GenBank/DDBJ whole genome shotgun (WGS) entry which is preliminary data.</text>
</comment>
<gene>
    <name evidence="1" type="ORF">BN2476_560127</name>
</gene>
<organism evidence="1 2">
    <name type="scientific">Paraburkholderia piptadeniae</name>
    <dbReference type="NCBI Taxonomy" id="1701573"/>
    <lineage>
        <taxon>Bacteria</taxon>
        <taxon>Pseudomonadati</taxon>
        <taxon>Pseudomonadota</taxon>
        <taxon>Betaproteobacteria</taxon>
        <taxon>Burkholderiales</taxon>
        <taxon>Burkholderiaceae</taxon>
        <taxon>Paraburkholderia</taxon>
    </lineage>
</organism>
<name>A0A1N7SIZ4_9BURK</name>
<keyword evidence="2" id="KW-1185">Reference proteome</keyword>
<proteinExistence type="predicted"/>
<dbReference type="Proteomes" id="UP000195569">
    <property type="component" value="Unassembled WGS sequence"/>
</dbReference>
<reference evidence="1" key="1">
    <citation type="submission" date="2016-12" db="EMBL/GenBank/DDBJ databases">
        <authorList>
            <person name="Moulin L."/>
        </authorList>
    </citation>
    <scope>NUCLEOTIDE SEQUENCE [LARGE SCALE GENOMIC DNA]</scope>
    <source>
        <strain evidence="1">STM 7183</strain>
    </source>
</reference>
<sequence length="96" mass="10796">MFRSRNWLVAPETIVALGREMQCGHNVPFSERRNLPLERLHYSEPAGRATRTIRPCCRRSGIGIGEAATGGLRKCVLPANNNLWSQTYVGQRAFAR</sequence>
<evidence type="ECO:0000313" key="1">
    <source>
        <dbReference type="EMBL" id="SIT47367.1"/>
    </source>
</evidence>
<dbReference type="EMBL" id="CYGY02000056">
    <property type="protein sequence ID" value="SIT47367.1"/>
    <property type="molecule type" value="Genomic_DNA"/>
</dbReference>
<protein>
    <submittedName>
        <fullName evidence="1">Uncharacterized protein</fullName>
    </submittedName>
</protein>
<dbReference type="AlphaFoldDB" id="A0A1N7SIZ4"/>
<evidence type="ECO:0000313" key="2">
    <source>
        <dbReference type="Proteomes" id="UP000195569"/>
    </source>
</evidence>